<keyword evidence="7" id="KW-1185">Reference proteome</keyword>
<sequence>MTSFHLLLAFLLALVAGSKATMTPPANTTSLSTGSTYSARVPITSDIMPTMPLTPSSIDTAGPPSKTPPGQPVSCNRWYRVKPGDSCQIISERSGASLSLDQLLAWNPELKKDCEHPLIDYWVCVGIPGGSGMTLVYPTGSSNVSIPPYASWTPTPTRNITFEPVVPAPTQAGLVSSCQSFYKAAPNDTCDNILLKHGLLNKKLLHQWNPALKDDCSGLRPGYYYCIAAYDNLPLPSHVTTPPHPTPQGTAKNCTAWYQADKEDTCSLIVTMFGTFSREQFVSWNPNLGRECLKLTPGYYYCVGDASTPSTRTAKLPAPTDFPTTYPHQPRVTRDCNKWWLVGPTDTCLLITLANEISVKDFYTWNPDVVGPNKMCEYLPAGFEMCVGVAASAPSSKPTPSPSSTRVASSSAPPASTPYVSGSTHCSGLVTFIVTSSHTSTPAPTMATTTSCHGTGSITSVPVPGSSSSTVATGHCSHSSCGSITSVTVPSANHTTTVSGHFSHSSCGSMISTPIADHTVIITTHCGHEPGSGCSTVTITSYRTDSPSSRTDFMPITTIHPLIPIPDHTTTVTYCPHKSSGSNCIPVPSTSYSPRTVIHAVTTRC</sequence>
<dbReference type="InterPro" id="IPR036779">
    <property type="entry name" value="LysM_dom_sf"/>
</dbReference>
<dbReference type="GeneID" id="63863531"/>
<dbReference type="Gene3D" id="3.10.350.10">
    <property type="entry name" value="LysM domain"/>
    <property type="match status" value="4"/>
</dbReference>
<dbReference type="GO" id="GO:0008061">
    <property type="term" value="F:chitin binding"/>
    <property type="evidence" value="ECO:0007669"/>
    <property type="project" value="UniProtKB-KW"/>
</dbReference>
<evidence type="ECO:0000256" key="1">
    <source>
        <dbReference type="ARBA" id="ARBA00022669"/>
    </source>
</evidence>
<keyword evidence="4" id="KW-0732">Signal</keyword>
<dbReference type="InterPro" id="IPR018392">
    <property type="entry name" value="LysM"/>
</dbReference>
<reference evidence="6 7" key="1">
    <citation type="submission" date="2018-02" db="EMBL/GenBank/DDBJ databases">
        <title>The genomes of Aspergillus section Nigri reveals drivers in fungal speciation.</title>
        <authorList>
            <consortium name="DOE Joint Genome Institute"/>
            <person name="Vesth T.C."/>
            <person name="Nybo J."/>
            <person name="Theobald S."/>
            <person name="Brandl J."/>
            <person name="Frisvad J.C."/>
            <person name="Nielsen K.F."/>
            <person name="Lyhne E.K."/>
            <person name="Kogle M.E."/>
            <person name="Kuo A."/>
            <person name="Riley R."/>
            <person name="Clum A."/>
            <person name="Nolan M."/>
            <person name="Lipzen A."/>
            <person name="Salamov A."/>
            <person name="Henrissat B."/>
            <person name="Wiebenga A."/>
            <person name="De vries R.P."/>
            <person name="Grigoriev I.V."/>
            <person name="Mortensen U.H."/>
            <person name="Andersen M.R."/>
            <person name="Baker S.E."/>
        </authorList>
    </citation>
    <scope>NUCLEOTIDE SEQUENCE [LARGE SCALE GENOMIC DNA]</scope>
    <source>
        <strain evidence="6 7">CBS 313.89</strain>
    </source>
</reference>
<feature type="domain" description="LysM" evidence="5">
    <location>
        <begin position="77"/>
        <end position="125"/>
    </location>
</feature>
<dbReference type="Pfam" id="PF01476">
    <property type="entry name" value="LysM"/>
    <property type="match status" value="1"/>
</dbReference>
<feature type="chain" id="PRO_5034788500" description="LysM domain-containing protein" evidence="4">
    <location>
        <begin position="21"/>
        <end position="605"/>
    </location>
</feature>
<keyword evidence="2" id="KW-0843">Virulence</keyword>
<evidence type="ECO:0000313" key="7">
    <source>
        <dbReference type="Proteomes" id="UP000249789"/>
    </source>
</evidence>
<accession>A0A8G1S3S3</accession>
<feature type="domain" description="LysM" evidence="5">
    <location>
        <begin position="256"/>
        <end position="303"/>
    </location>
</feature>
<evidence type="ECO:0000256" key="2">
    <source>
        <dbReference type="ARBA" id="ARBA00023026"/>
    </source>
</evidence>
<dbReference type="EMBL" id="KZ824623">
    <property type="protein sequence ID" value="RAK81966.1"/>
    <property type="molecule type" value="Genomic_DNA"/>
</dbReference>
<feature type="region of interest" description="Disordered" evidence="3">
    <location>
        <begin position="394"/>
        <end position="416"/>
    </location>
</feature>
<dbReference type="SMART" id="SM00257">
    <property type="entry name" value="LysM"/>
    <property type="match status" value="4"/>
</dbReference>
<dbReference type="InterPro" id="IPR052210">
    <property type="entry name" value="LysM1-like"/>
</dbReference>
<proteinExistence type="predicted"/>
<protein>
    <recommendedName>
        <fullName evidence="5">LysM domain-containing protein</fullName>
    </recommendedName>
</protein>
<evidence type="ECO:0000259" key="5">
    <source>
        <dbReference type="PROSITE" id="PS51782"/>
    </source>
</evidence>
<dbReference type="VEuPathDB" id="FungiDB:BO72DRAFT_454776"/>
<feature type="domain" description="LysM" evidence="5">
    <location>
        <begin position="180"/>
        <end position="227"/>
    </location>
</feature>
<name>A0A8G1S3S3_9EURO</name>
<feature type="signal peptide" evidence="4">
    <location>
        <begin position="1"/>
        <end position="20"/>
    </location>
</feature>
<evidence type="ECO:0000313" key="6">
    <source>
        <dbReference type="EMBL" id="RAK81966.1"/>
    </source>
</evidence>
<dbReference type="RefSeq" id="XP_040805976.1">
    <property type="nucleotide sequence ID" value="XM_040946198.1"/>
</dbReference>
<dbReference type="SUPFAM" id="SSF54106">
    <property type="entry name" value="LysM domain"/>
    <property type="match status" value="1"/>
</dbReference>
<dbReference type="PANTHER" id="PTHR34997:SF1">
    <property type="entry name" value="PEPTIDOGLYCAN-BINDING LYSIN DOMAIN"/>
    <property type="match status" value="1"/>
</dbReference>
<dbReference type="AlphaFoldDB" id="A0A8G1S3S3"/>
<dbReference type="CDD" id="cd00118">
    <property type="entry name" value="LysM"/>
    <property type="match status" value="1"/>
</dbReference>
<dbReference type="PANTHER" id="PTHR34997">
    <property type="entry name" value="AM15"/>
    <property type="match status" value="1"/>
</dbReference>
<dbReference type="PROSITE" id="PS51782">
    <property type="entry name" value="LYSM"/>
    <property type="match status" value="3"/>
</dbReference>
<feature type="region of interest" description="Disordered" evidence="3">
    <location>
        <begin position="52"/>
        <end position="73"/>
    </location>
</feature>
<organism evidence="6 7">
    <name type="scientific">Aspergillus fijiensis CBS 313.89</name>
    <dbReference type="NCBI Taxonomy" id="1448319"/>
    <lineage>
        <taxon>Eukaryota</taxon>
        <taxon>Fungi</taxon>
        <taxon>Dikarya</taxon>
        <taxon>Ascomycota</taxon>
        <taxon>Pezizomycotina</taxon>
        <taxon>Eurotiomycetes</taxon>
        <taxon>Eurotiomycetidae</taxon>
        <taxon>Eurotiales</taxon>
        <taxon>Aspergillaceae</taxon>
        <taxon>Aspergillus</taxon>
    </lineage>
</organism>
<evidence type="ECO:0000256" key="3">
    <source>
        <dbReference type="SAM" id="MobiDB-lite"/>
    </source>
</evidence>
<dbReference type="Proteomes" id="UP000249789">
    <property type="component" value="Unassembled WGS sequence"/>
</dbReference>
<keyword evidence="1" id="KW-0147">Chitin-binding</keyword>
<gene>
    <name evidence="6" type="ORF">BO72DRAFT_454776</name>
</gene>
<dbReference type="OrthoDB" id="5985073at2759"/>
<evidence type="ECO:0000256" key="4">
    <source>
        <dbReference type="SAM" id="SignalP"/>
    </source>
</evidence>